<name>A0A917HM84_9SPHI</name>
<comment type="caution">
    <text evidence="3">The sequence shown here is derived from an EMBL/GenBank/DDBJ whole genome shotgun (WGS) entry which is preliminary data.</text>
</comment>
<dbReference type="PANTHER" id="PTHR40606:SF1">
    <property type="entry name" value="UPF0339 PROTEIN YEGP"/>
    <property type="match status" value="1"/>
</dbReference>
<gene>
    <name evidence="3" type="ORF">GCM10007415_15490</name>
</gene>
<feature type="domain" description="DUF1508" evidence="2">
    <location>
        <begin position="60"/>
        <end position="107"/>
    </location>
</feature>
<dbReference type="AlphaFoldDB" id="A0A917HM84"/>
<feature type="domain" description="DUF1508" evidence="2">
    <location>
        <begin position="10"/>
        <end position="56"/>
    </location>
</feature>
<dbReference type="Proteomes" id="UP000660862">
    <property type="component" value="Unassembled WGS sequence"/>
</dbReference>
<sequence>MGKFVISKRKNGEFQFNLKAGNGEIILTSEGYSAKASCLNGVESVRKNATDDNRYERKEAKNGKFFFNLKASNGQVIGSSELYESASGRDKGIESVKRNAQDATIDDQTA</sequence>
<dbReference type="RefSeq" id="WP_188505319.1">
    <property type="nucleotide sequence ID" value="NZ_BMER01000001.1"/>
</dbReference>
<keyword evidence="4" id="KW-1185">Reference proteome</keyword>
<evidence type="ECO:0000313" key="3">
    <source>
        <dbReference type="EMBL" id="GGG83330.1"/>
    </source>
</evidence>
<evidence type="ECO:0000313" key="4">
    <source>
        <dbReference type="Proteomes" id="UP000660862"/>
    </source>
</evidence>
<dbReference type="InterPro" id="IPR036913">
    <property type="entry name" value="YegP-like_sf"/>
</dbReference>
<dbReference type="SUPFAM" id="SSF160113">
    <property type="entry name" value="YegP-like"/>
    <property type="match status" value="2"/>
</dbReference>
<feature type="compositionally biased region" description="Basic and acidic residues" evidence="1">
    <location>
        <begin position="87"/>
        <end position="100"/>
    </location>
</feature>
<organism evidence="3 4">
    <name type="scientific">Parapedobacter pyrenivorans</name>
    <dbReference type="NCBI Taxonomy" id="1305674"/>
    <lineage>
        <taxon>Bacteria</taxon>
        <taxon>Pseudomonadati</taxon>
        <taxon>Bacteroidota</taxon>
        <taxon>Sphingobacteriia</taxon>
        <taxon>Sphingobacteriales</taxon>
        <taxon>Sphingobacteriaceae</taxon>
        <taxon>Parapedobacter</taxon>
    </lineage>
</organism>
<protein>
    <recommendedName>
        <fullName evidence="2">DUF1508 domain-containing protein</fullName>
    </recommendedName>
</protein>
<evidence type="ECO:0000256" key="1">
    <source>
        <dbReference type="SAM" id="MobiDB-lite"/>
    </source>
</evidence>
<reference evidence="3" key="1">
    <citation type="journal article" date="2014" name="Int. J. Syst. Evol. Microbiol.">
        <title>Complete genome sequence of Corynebacterium casei LMG S-19264T (=DSM 44701T), isolated from a smear-ripened cheese.</title>
        <authorList>
            <consortium name="US DOE Joint Genome Institute (JGI-PGF)"/>
            <person name="Walter F."/>
            <person name="Albersmeier A."/>
            <person name="Kalinowski J."/>
            <person name="Ruckert C."/>
        </authorList>
    </citation>
    <scope>NUCLEOTIDE SEQUENCE</scope>
    <source>
        <strain evidence="3">CGMCC 1.12195</strain>
    </source>
</reference>
<dbReference type="InterPro" id="IPR051141">
    <property type="entry name" value="UPF0339_domain"/>
</dbReference>
<accession>A0A917HM84</accession>
<dbReference type="EMBL" id="BMER01000001">
    <property type="protein sequence ID" value="GGG83330.1"/>
    <property type="molecule type" value="Genomic_DNA"/>
</dbReference>
<evidence type="ECO:0000259" key="2">
    <source>
        <dbReference type="Pfam" id="PF07411"/>
    </source>
</evidence>
<dbReference type="PANTHER" id="PTHR40606">
    <property type="match status" value="1"/>
</dbReference>
<dbReference type="InterPro" id="IPR010879">
    <property type="entry name" value="DUF1508"/>
</dbReference>
<dbReference type="Gene3D" id="2.30.29.80">
    <property type="match status" value="1"/>
</dbReference>
<feature type="region of interest" description="Disordered" evidence="1">
    <location>
        <begin position="84"/>
        <end position="110"/>
    </location>
</feature>
<reference evidence="3" key="2">
    <citation type="submission" date="2020-09" db="EMBL/GenBank/DDBJ databases">
        <authorList>
            <person name="Sun Q."/>
            <person name="Zhou Y."/>
        </authorList>
    </citation>
    <scope>NUCLEOTIDE SEQUENCE</scope>
    <source>
        <strain evidence="3">CGMCC 1.12195</strain>
    </source>
</reference>
<dbReference type="Pfam" id="PF07411">
    <property type="entry name" value="DUF1508"/>
    <property type="match status" value="2"/>
</dbReference>
<proteinExistence type="predicted"/>